<dbReference type="PANTHER" id="PTHR48046:SF1">
    <property type="entry name" value="GLYCOSYLTRANSFERASE-RELATED"/>
    <property type="match status" value="1"/>
</dbReference>
<dbReference type="Gene3D" id="3.40.50.2000">
    <property type="entry name" value="Glycogen Phosphorylase B"/>
    <property type="match status" value="2"/>
</dbReference>
<dbReference type="Pfam" id="PF00201">
    <property type="entry name" value="UDPGT"/>
    <property type="match status" value="1"/>
</dbReference>
<reference evidence="8 10" key="3">
    <citation type="journal article" date="2018" name="PLoS Genet.">
        <title>Population sequencing reveals clonal diversity and ancestral inbreeding in the grapevine cultivar Chardonnay.</title>
        <authorList>
            <person name="Roach M.J."/>
            <person name="Johnson D.L."/>
            <person name="Bohlmann J."/>
            <person name="van Vuuren H.J."/>
            <person name="Jones S.J."/>
            <person name="Pretorius I.S."/>
            <person name="Schmidt S.A."/>
            <person name="Borneman A.R."/>
        </authorList>
    </citation>
    <scope>NUCLEOTIDE SEQUENCE [LARGE SCALE GENOMIC DNA]</scope>
    <source>
        <strain evidence="10">cv. Chardonnay</strain>
        <strain evidence="8">I10V1</strain>
        <tissue evidence="8">Leaf</tissue>
    </source>
</reference>
<dbReference type="Proteomes" id="UP000009183">
    <property type="component" value="Chromosome 16"/>
</dbReference>
<name>A0A438GNH4_VITVI</name>
<dbReference type="FunFam" id="3.40.50.2000:FF:000054">
    <property type="entry name" value="Glycosyltransferase"/>
    <property type="match status" value="1"/>
</dbReference>
<dbReference type="KEGG" id="vvi:100254886"/>
<evidence type="ECO:0000313" key="10">
    <source>
        <dbReference type="Proteomes" id="UP000288805"/>
    </source>
</evidence>
<dbReference type="EMBL" id="FN595518">
    <property type="protein sequence ID" value="CCB49988.1"/>
    <property type="molecule type" value="Genomic_DNA"/>
</dbReference>
<dbReference type="Proteomes" id="UP000288805">
    <property type="component" value="Unassembled WGS sequence"/>
</dbReference>
<organism evidence="8 10">
    <name type="scientific">Vitis vinifera</name>
    <name type="common">Grape</name>
    <dbReference type="NCBI Taxonomy" id="29760"/>
    <lineage>
        <taxon>Eukaryota</taxon>
        <taxon>Viridiplantae</taxon>
        <taxon>Streptophyta</taxon>
        <taxon>Embryophyta</taxon>
        <taxon>Tracheophyta</taxon>
        <taxon>Spermatophyta</taxon>
        <taxon>Magnoliopsida</taxon>
        <taxon>eudicotyledons</taxon>
        <taxon>Gunneridae</taxon>
        <taxon>Pentapetalae</taxon>
        <taxon>rosids</taxon>
        <taxon>Vitales</taxon>
        <taxon>Vitaceae</taxon>
        <taxon>Viteae</taxon>
        <taxon>Vitis</taxon>
    </lineage>
</organism>
<dbReference type="EMBL" id="QGNW01000384">
    <property type="protein sequence ID" value="RVW73747.1"/>
    <property type="molecule type" value="Genomic_DNA"/>
</dbReference>
<dbReference type="Gramene" id="Vitis16g00693.t01">
    <property type="protein sequence ID" value="Vitis16g00693.t01.CDS"/>
    <property type="gene ID" value="Vitis16g00693"/>
</dbReference>
<dbReference type="SMR" id="A0A438GNH4"/>
<proteinExistence type="inferred from homology"/>
<dbReference type="EC" id="2.4.1.-" evidence="5"/>
<dbReference type="eggNOG" id="KOG1192">
    <property type="taxonomic scope" value="Eukaryota"/>
</dbReference>
<evidence type="ECO:0000256" key="1">
    <source>
        <dbReference type="ARBA" id="ARBA00009995"/>
    </source>
</evidence>
<dbReference type="PaxDb" id="29760-VIT_16s0115g00360.t01"/>
<evidence type="ECO:0000256" key="5">
    <source>
        <dbReference type="RuleBase" id="RU362057"/>
    </source>
</evidence>
<sequence>MESSKPHAVLLASPGLGHLIPVLELAKRLVTHHAFHVTVFAIAASASPAETQLLRSATSSKLLHVVELPPVNISGLVDADAAVFTRIAVMMREVIPNFRAAMFAMRVPPSLFIVDLFGFEALEIAEFDMPKYTFVPTAACALALTLYVPTLDVEVKGEYVDRAEPLRLPGCKSVRPEDVIDPMMERRNQQYLEYIRMAIGIPKADGILLNTWEDLEPTTLRALRDHKAMAQFAKVPIYPIGPLIRSVGQEEVRTELLDWLDLQPIDSVIYVSFGSGGTYSSEQLAELAWGLELSQQRFIWVVRPPIENDHSGSFFTTGKGGEHPSDYLPEGFLTRTKNVGMVVPLWAPQVEILSHPSVGGFLSHCGWGSTLDSILNGVPMVAWPLYAEQRLNATMLTEELGIAVRPEVLPTKRVVRKEEIEKMVRDVIEEKELRERVKEVMKTGERALRKGGSSYNSLSQVASAATSFHKEYRSPVKHCP</sequence>
<dbReference type="CDD" id="cd03784">
    <property type="entry name" value="GT1_Gtf-like"/>
    <property type="match status" value="1"/>
</dbReference>
<dbReference type="InterPro" id="IPR035595">
    <property type="entry name" value="UDP_glycos_trans_CS"/>
</dbReference>
<dbReference type="SUPFAM" id="SSF53756">
    <property type="entry name" value="UDP-Glycosyltransferase/glycogen phosphorylase"/>
    <property type="match status" value="1"/>
</dbReference>
<keyword evidence="9" id="KW-1185">Reference proteome</keyword>
<evidence type="ECO:0000256" key="3">
    <source>
        <dbReference type="ARBA" id="ARBA00022679"/>
    </source>
</evidence>
<dbReference type="HOGENOM" id="CLU_001724_3_0_1"/>
<evidence type="ECO:0000313" key="8">
    <source>
        <dbReference type="EMBL" id="RVW73747.1"/>
    </source>
</evidence>
<reference evidence="9" key="1">
    <citation type="journal article" date="2007" name="Nature">
        <title>The grapevine genome sequence suggests ancestral hexaploidization in major angiosperm phyla.</title>
        <authorList>
            <consortium name="The French-Italian Public Consortium for Grapevine Genome Characterization."/>
            <person name="Jaillon O."/>
            <person name="Aury J.-M."/>
            <person name="Noel B."/>
            <person name="Policriti A."/>
            <person name="Clepet C."/>
            <person name="Casagrande A."/>
            <person name="Choisne N."/>
            <person name="Aubourg S."/>
            <person name="Vitulo N."/>
            <person name="Jubin C."/>
            <person name="Vezzi A."/>
            <person name="Legeai F."/>
            <person name="Hugueney P."/>
            <person name="Dasilva C."/>
            <person name="Horner D."/>
            <person name="Mica E."/>
            <person name="Jublot D."/>
            <person name="Poulain J."/>
            <person name="Bruyere C."/>
            <person name="Billault A."/>
            <person name="Segurens B."/>
            <person name="Gouyvenoux M."/>
            <person name="Ugarte E."/>
            <person name="Cattonaro F."/>
            <person name="Anthouard V."/>
            <person name="Vico V."/>
            <person name="Del Fabbro C."/>
            <person name="Alaux M."/>
            <person name="Di Gaspero G."/>
            <person name="Dumas V."/>
            <person name="Felice N."/>
            <person name="Paillard S."/>
            <person name="Juman I."/>
            <person name="Moroldo M."/>
            <person name="Scalabrin S."/>
            <person name="Canaguier A."/>
            <person name="Le Clainche I."/>
            <person name="Malacrida G."/>
            <person name="Durand E."/>
            <person name="Pesole G."/>
            <person name="Laucou V."/>
            <person name="Chatelet P."/>
            <person name="Merdinoglu D."/>
            <person name="Delledonne M."/>
            <person name="Pezzotti M."/>
            <person name="Lecharny A."/>
            <person name="Scarpelli C."/>
            <person name="Artiguenave F."/>
            <person name="Pe M.E."/>
            <person name="Valle G."/>
            <person name="Morgante M."/>
            <person name="Caboche M."/>
            <person name="Adam-Blondon A.-F."/>
            <person name="Weissenbach J."/>
            <person name="Quetier F."/>
            <person name="Wincker P."/>
        </authorList>
    </citation>
    <scope>NUCLEOTIDE SEQUENCE [LARGE SCALE GENOMIC DNA]</scope>
    <source>
        <strain evidence="9">cv. Pinot noir / PN40024</strain>
    </source>
</reference>
<evidence type="ECO:0000256" key="4">
    <source>
        <dbReference type="RuleBase" id="RU003718"/>
    </source>
</evidence>
<keyword evidence="2 4" id="KW-0328">Glycosyltransferase</keyword>
<gene>
    <name evidence="8" type="primary">GT5_11</name>
    <name evidence="7" type="synonym">GT5_10</name>
    <name evidence="6" type="ordered locus">VIT_16s0115g00360</name>
    <name evidence="8" type="ORF">CK203_057603</name>
    <name evidence="7" type="ORF">CK203_109421</name>
</gene>
<dbReference type="PANTHER" id="PTHR48046">
    <property type="entry name" value="UDP-GLYCOSYLTRANSFERASE 72E1"/>
    <property type="match status" value="1"/>
</dbReference>
<dbReference type="EMBL" id="QGNW01001954">
    <property type="protein sequence ID" value="RVW27353.1"/>
    <property type="molecule type" value="Genomic_DNA"/>
</dbReference>
<reference evidence="6" key="2">
    <citation type="submission" date="2011-05" db="EMBL/GenBank/DDBJ databases">
        <title>High quality assembly and annotation of grapevine genome.</title>
        <authorList>
            <person name="Vitulo N."/>
            <person name="Olivier J."/>
            <person name="Forcato C."/>
            <person name="Albiero A."/>
            <person name="D'Angelo M."/>
            <person name="Zimbello R."/>
            <person name="Schiavon R."/>
            <person name="Rigobello C."/>
            <person name="Policriti A."/>
            <person name="Clepet C."/>
            <person name="Casagrande A."/>
            <person name="Choisne N."/>
            <person name="Vezzi A."/>
            <person name="Hugueney P."/>
            <person name="Horner D."/>
            <person name="Mica E."/>
            <person name="Cattonaro F."/>
            <person name="Del Fabbro C."/>
            <person name="Alaux M."/>
            <person name="Di Gaspero G."/>
            <person name="Scalabrin S."/>
            <person name="Pesole G."/>
            <person name="Delledonne M."/>
            <person name="Pezzotti M."/>
            <person name="Pe E.M."/>
            <person name="Caboche M."/>
            <person name="Adam-Blondon A.-F."/>
            <person name="Weissenbach J."/>
            <person name="Quetier F."/>
            <person name="Wincker P."/>
            <person name="Morgante M."/>
            <person name="Valle G."/>
        </authorList>
    </citation>
    <scope>NUCLEOTIDE SEQUENCE</scope>
</reference>
<evidence type="ECO:0000313" key="9">
    <source>
        <dbReference type="Proteomes" id="UP000009183"/>
    </source>
</evidence>
<protein>
    <recommendedName>
        <fullName evidence="5">Glycosyltransferase</fullName>
        <ecNumber evidence="5">2.4.1.-</ecNumber>
    </recommendedName>
</protein>
<keyword evidence="3 4" id="KW-0808">Transferase</keyword>
<dbReference type="InterPro" id="IPR002213">
    <property type="entry name" value="UDP_glucos_trans"/>
</dbReference>
<accession>F6HCP3</accession>
<accession>A0A438GNH4</accession>
<evidence type="ECO:0000313" key="6">
    <source>
        <dbReference type="EMBL" id="CCB49988.1"/>
    </source>
</evidence>
<evidence type="ECO:0000313" key="7">
    <source>
        <dbReference type="EMBL" id="RVW27353.1"/>
    </source>
</evidence>
<dbReference type="FunFam" id="3.40.50.2000:FF:000051">
    <property type="entry name" value="Glycosyltransferase"/>
    <property type="match status" value="1"/>
</dbReference>
<comment type="similarity">
    <text evidence="1 4">Belongs to the UDP-glycosyltransferase family.</text>
</comment>
<dbReference type="STRING" id="29760.F6HCP3"/>
<evidence type="ECO:0000256" key="2">
    <source>
        <dbReference type="ARBA" id="ARBA00022676"/>
    </source>
</evidence>
<dbReference type="OrthoDB" id="5835829at2759"/>
<dbReference type="AlphaFoldDB" id="A0A438GNH4"/>
<dbReference type="GO" id="GO:0008194">
    <property type="term" value="F:UDP-glycosyltransferase activity"/>
    <property type="evidence" value="ECO:0007669"/>
    <property type="project" value="InterPro"/>
</dbReference>
<dbReference type="PROSITE" id="PS00375">
    <property type="entry name" value="UDPGT"/>
    <property type="match status" value="1"/>
</dbReference>